<dbReference type="AlphaFoldDB" id="A0A067SWW9"/>
<dbReference type="EMBL" id="KL142383">
    <property type="protein sequence ID" value="KDR74537.1"/>
    <property type="molecule type" value="Genomic_DNA"/>
</dbReference>
<dbReference type="Proteomes" id="UP000027222">
    <property type="component" value="Unassembled WGS sequence"/>
</dbReference>
<evidence type="ECO:0000313" key="2">
    <source>
        <dbReference type="Proteomes" id="UP000027222"/>
    </source>
</evidence>
<reference evidence="2" key="1">
    <citation type="journal article" date="2014" name="Proc. Natl. Acad. Sci. U.S.A.">
        <title>Extensive sampling of basidiomycete genomes demonstrates inadequacy of the white-rot/brown-rot paradigm for wood decay fungi.</title>
        <authorList>
            <person name="Riley R."/>
            <person name="Salamov A.A."/>
            <person name="Brown D.W."/>
            <person name="Nagy L.G."/>
            <person name="Floudas D."/>
            <person name="Held B.W."/>
            <person name="Levasseur A."/>
            <person name="Lombard V."/>
            <person name="Morin E."/>
            <person name="Otillar R."/>
            <person name="Lindquist E.A."/>
            <person name="Sun H."/>
            <person name="LaButti K.M."/>
            <person name="Schmutz J."/>
            <person name="Jabbour D."/>
            <person name="Luo H."/>
            <person name="Baker S.E."/>
            <person name="Pisabarro A.G."/>
            <person name="Walton J.D."/>
            <person name="Blanchette R.A."/>
            <person name="Henrissat B."/>
            <person name="Martin F."/>
            <person name="Cullen D."/>
            <person name="Hibbett D.S."/>
            <person name="Grigoriev I.V."/>
        </authorList>
    </citation>
    <scope>NUCLEOTIDE SEQUENCE [LARGE SCALE GENOMIC DNA]</scope>
    <source>
        <strain evidence="2">CBS 339.88</strain>
    </source>
</reference>
<name>A0A067SWW9_GALM3</name>
<proteinExistence type="predicted"/>
<gene>
    <name evidence="1" type="ORF">GALMADRAFT_212061</name>
</gene>
<evidence type="ECO:0000313" key="1">
    <source>
        <dbReference type="EMBL" id="KDR74537.1"/>
    </source>
</evidence>
<sequence>MGGEVEGLAIEVGASEDGERSVATVPVLVVTGAVSMEIEGGTEATEVVVVVVSVAVLMEVTMAASEAEEMIPEVEVLEGLVEVGLGSTEVVVLEITNQMAMALPNWLEAATEALRQGQRLAEVSEVLVMTSNEKVLAGMKLVMRNGLSIYSCRRNQVSNSTRTTQTLHIAQQRGINSINWCEGVRNSDGLREIEGGNDLENFFQRSQTLMKKLVSTVKD</sequence>
<dbReference type="HOGENOM" id="CLU_1261595_0_0_1"/>
<accession>A0A067SWW9</accession>
<protein>
    <submittedName>
        <fullName evidence="1">Uncharacterized protein</fullName>
    </submittedName>
</protein>
<keyword evidence="2" id="KW-1185">Reference proteome</keyword>
<organism evidence="1 2">
    <name type="scientific">Galerina marginata (strain CBS 339.88)</name>
    <dbReference type="NCBI Taxonomy" id="685588"/>
    <lineage>
        <taxon>Eukaryota</taxon>
        <taxon>Fungi</taxon>
        <taxon>Dikarya</taxon>
        <taxon>Basidiomycota</taxon>
        <taxon>Agaricomycotina</taxon>
        <taxon>Agaricomycetes</taxon>
        <taxon>Agaricomycetidae</taxon>
        <taxon>Agaricales</taxon>
        <taxon>Agaricineae</taxon>
        <taxon>Strophariaceae</taxon>
        <taxon>Galerina</taxon>
    </lineage>
</organism>